<name>A0A3N0I690_9FIRM</name>
<accession>A0A3N0I690</accession>
<organism evidence="1 2">
    <name type="scientific">Absicoccus porci</name>
    <dbReference type="NCBI Taxonomy" id="2486576"/>
    <lineage>
        <taxon>Bacteria</taxon>
        <taxon>Bacillati</taxon>
        <taxon>Bacillota</taxon>
        <taxon>Erysipelotrichia</taxon>
        <taxon>Erysipelotrichales</taxon>
        <taxon>Erysipelotrichaceae</taxon>
        <taxon>Absicoccus</taxon>
    </lineage>
</organism>
<gene>
    <name evidence="1" type="ORF">EDX97_04540</name>
</gene>
<dbReference type="AlphaFoldDB" id="A0A3N0I690"/>
<dbReference type="Proteomes" id="UP000276568">
    <property type="component" value="Unassembled WGS sequence"/>
</dbReference>
<reference evidence="1 2" key="1">
    <citation type="submission" date="2018-11" db="EMBL/GenBank/DDBJ databases">
        <title>Clostridium sp. nov., a member of the family Erysipelotrichaceae isolated from pig faeces.</title>
        <authorList>
            <person name="Chang Y.-H."/>
        </authorList>
    </citation>
    <scope>NUCLEOTIDE SEQUENCE [LARGE SCALE GENOMIC DNA]</scope>
    <source>
        <strain evidence="1 2">YH-panp20</strain>
    </source>
</reference>
<keyword evidence="2" id="KW-1185">Reference proteome</keyword>
<protein>
    <submittedName>
        <fullName evidence="1">Uncharacterized protein</fullName>
    </submittedName>
</protein>
<proteinExistence type="predicted"/>
<evidence type="ECO:0000313" key="1">
    <source>
        <dbReference type="EMBL" id="RNM31822.1"/>
    </source>
</evidence>
<evidence type="ECO:0000313" key="2">
    <source>
        <dbReference type="Proteomes" id="UP000276568"/>
    </source>
</evidence>
<sequence length="83" mass="10007">MYGVFNMNEIVIYIREFDVSQWLTFYLTDSYIFSQFLEDTQNIWNHHVSYQRCFYCMDTQRFVDMDADGKTNGIRSGDHLILV</sequence>
<dbReference type="EMBL" id="RJQC01000001">
    <property type="protein sequence ID" value="RNM31822.1"/>
    <property type="molecule type" value="Genomic_DNA"/>
</dbReference>
<comment type="caution">
    <text evidence="1">The sequence shown here is derived from an EMBL/GenBank/DDBJ whole genome shotgun (WGS) entry which is preliminary data.</text>
</comment>